<gene>
    <name evidence="2" type="ORF">HMPREF0724_11774</name>
</gene>
<reference evidence="2" key="1">
    <citation type="submission" date="2011-01" db="EMBL/GenBank/DDBJ databases">
        <authorList>
            <person name="Muzny D."/>
            <person name="Qin X."/>
            <person name="Buhay C."/>
            <person name="Dugan-Rocha S."/>
            <person name="Ding Y."/>
            <person name="Chen G."/>
            <person name="Hawes A."/>
            <person name="Holder M."/>
            <person name="Jhangiani S."/>
            <person name="Johnson A."/>
            <person name="Khan Z."/>
            <person name="Li Z."/>
            <person name="Liu W."/>
            <person name="Liu X."/>
            <person name="Perez L."/>
            <person name="Shen H."/>
            <person name="Wang Q."/>
            <person name="Watt J."/>
            <person name="Xi L."/>
            <person name="Xin Y."/>
            <person name="Zhou J."/>
            <person name="Deng J."/>
            <person name="Jiang H."/>
            <person name="Liu Y."/>
            <person name="Qu J."/>
            <person name="Song X.-Z."/>
            <person name="Zhang L."/>
            <person name="Villasana D."/>
            <person name="Johnson A."/>
            <person name="Liu J."/>
            <person name="Liyanage D."/>
            <person name="Lorensuhewa L."/>
            <person name="Robinson T."/>
            <person name="Song A."/>
            <person name="Song B.-B."/>
            <person name="Dinh H."/>
            <person name="Thornton R."/>
            <person name="Coyle M."/>
            <person name="Francisco L."/>
            <person name="Jackson L."/>
            <person name="Javaid M."/>
            <person name="Korchina V."/>
            <person name="Kovar C."/>
            <person name="Mata R."/>
            <person name="Mathew T."/>
            <person name="Ngo R."/>
            <person name="Nguyen L."/>
            <person name="Nguyen N."/>
            <person name="Okwuonu G."/>
            <person name="Ongeri F."/>
            <person name="Pham C."/>
            <person name="Simmons D."/>
            <person name="Wilczek-Boney K."/>
            <person name="Hale W."/>
            <person name="Jakkamsetti A."/>
            <person name="Pham P."/>
            <person name="Ruth R."/>
            <person name="San Lucas F."/>
            <person name="Warren J."/>
            <person name="Zhang J."/>
            <person name="Zhao Z."/>
            <person name="Zhou C."/>
            <person name="Zhu D."/>
            <person name="Lee S."/>
            <person name="Bess C."/>
            <person name="Blankenburg K."/>
            <person name="Forbes L."/>
            <person name="Fu Q."/>
            <person name="Gubbala S."/>
            <person name="Hirani K."/>
            <person name="Jayaseelan J.C."/>
            <person name="Lara F."/>
            <person name="Munidasa M."/>
            <person name="Palculict T."/>
            <person name="Patil S."/>
            <person name="Pu L.-L."/>
            <person name="Saada N."/>
            <person name="Tang L."/>
            <person name="Weissenberger G."/>
            <person name="Zhu Y."/>
            <person name="Hemphill L."/>
            <person name="Shang Y."/>
            <person name="Youmans B."/>
            <person name="Ayvaz T."/>
            <person name="Ross M."/>
            <person name="Santibanez J."/>
            <person name="Aqrawi P."/>
            <person name="Gross S."/>
            <person name="Joshi V."/>
            <person name="Fowler G."/>
            <person name="Nazareth L."/>
            <person name="Reid J."/>
            <person name="Worley K."/>
            <person name="Petrosino J."/>
            <person name="Highlander S."/>
            <person name="Gibbs R."/>
        </authorList>
    </citation>
    <scope>NUCLEOTIDE SEQUENCE [LARGE SCALE GENOMIC DNA]</scope>
    <source>
        <strain evidence="2">ATCC 33707</strain>
    </source>
</reference>
<dbReference type="HOGENOM" id="CLU_186921_0_0_11"/>
<dbReference type="AlphaFoldDB" id="E9T073"/>
<keyword evidence="3" id="KW-1185">Reference proteome</keyword>
<comment type="caution">
    <text evidence="2">The sequence shown here is derived from an EMBL/GenBank/DDBJ whole genome shotgun (WGS) entry which is preliminary data.</text>
</comment>
<proteinExistence type="predicted"/>
<evidence type="ECO:0000313" key="3">
    <source>
        <dbReference type="Proteomes" id="UP000004245"/>
    </source>
</evidence>
<dbReference type="OrthoDB" id="4485483at2"/>
<name>E9T073_RHOHA</name>
<dbReference type="Proteomes" id="UP000004245">
    <property type="component" value="Unassembled WGS sequence"/>
</dbReference>
<accession>E9T073</accession>
<feature type="region of interest" description="Disordered" evidence="1">
    <location>
        <begin position="60"/>
        <end position="92"/>
    </location>
</feature>
<organism evidence="2 3">
    <name type="scientific">Prescottella equi ATCC 33707</name>
    <dbReference type="NCBI Taxonomy" id="525370"/>
    <lineage>
        <taxon>Bacteria</taxon>
        <taxon>Bacillati</taxon>
        <taxon>Actinomycetota</taxon>
        <taxon>Actinomycetes</taxon>
        <taxon>Mycobacteriales</taxon>
        <taxon>Nocardiaceae</taxon>
        <taxon>Prescottella</taxon>
    </lineage>
</organism>
<protein>
    <submittedName>
        <fullName evidence="2">Uncharacterized protein</fullName>
    </submittedName>
</protein>
<evidence type="ECO:0000313" key="2">
    <source>
        <dbReference type="EMBL" id="EGD24656.1"/>
    </source>
</evidence>
<sequence>MARRYRLSPKQYETIMRNKQLQQRLKDVGGEVQARAQSITSAEGGSAQISLESGIRPGGRAFTNVVSSSPEEEYGNSKTKRRRALGRAVRER</sequence>
<dbReference type="EMBL" id="ADNW02000008">
    <property type="protein sequence ID" value="EGD24656.1"/>
    <property type="molecule type" value="Genomic_DNA"/>
</dbReference>
<evidence type="ECO:0000256" key="1">
    <source>
        <dbReference type="SAM" id="MobiDB-lite"/>
    </source>
</evidence>